<dbReference type="GO" id="GO:0016020">
    <property type="term" value="C:membrane"/>
    <property type="evidence" value="ECO:0007669"/>
    <property type="project" value="UniProtKB-SubCell"/>
</dbReference>
<feature type="transmembrane region" description="Helical" evidence="7">
    <location>
        <begin position="33"/>
        <end position="52"/>
    </location>
</feature>
<comment type="subcellular location">
    <subcellularLocation>
        <location evidence="1">Membrane</location>
        <topology evidence="1">Multi-pass membrane protein</topology>
    </subcellularLocation>
</comment>
<gene>
    <name evidence="9" type="ORF">O9K51_05723</name>
</gene>
<evidence type="ECO:0000256" key="2">
    <source>
        <dbReference type="ARBA" id="ARBA00022692"/>
    </source>
</evidence>
<name>A0AB34FVU1_9HYPO</name>
<protein>
    <submittedName>
        <fullName evidence="9">Integral membrane protein pth11</fullName>
    </submittedName>
</protein>
<feature type="transmembrane region" description="Helical" evidence="7">
    <location>
        <begin position="153"/>
        <end position="175"/>
    </location>
</feature>
<dbReference type="InterPro" id="IPR052337">
    <property type="entry name" value="SAT4-like"/>
</dbReference>
<dbReference type="PANTHER" id="PTHR33048:SF47">
    <property type="entry name" value="INTEGRAL MEMBRANE PROTEIN-RELATED"/>
    <property type="match status" value="1"/>
</dbReference>
<evidence type="ECO:0000256" key="4">
    <source>
        <dbReference type="ARBA" id="ARBA00023136"/>
    </source>
</evidence>
<sequence length="335" mass="37231">MHVDDDQWAEYLVSSGHVPPGVTAKDLRANYEAPSIVIIGLFTVLAILAVALRLISRRYVIKRFGVGLDDGLALASLATLMPFVASCLYIIALGMARHPEFMAFFGTEAQFVTIEVTDTAAHLIYSTSLWLCRISGLAFYYRMCSLHQEFLVCIKVFFGLLTVGFVAQVLVVFFHCWPLSLLWRPYPGIYKCMEWTTVAVIVSAISLACDLLLFGIPAAMLWVLKSSRKKKIQLACILLPGVFVTGISVARVVLVVWDGRATAQEYTFTFLKILCVEVAEISATLITLSIPGIKPMFDKYILRKDIDGTVSGRNSPAMERQDTAQKNPALNEWMD</sequence>
<comment type="similarity">
    <text evidence="5">Belongs to the SAT4 family.</text>
</comment>
<feature type="transmembrane region" description="Helical" evidence="7">
    <location>
        <begin position="195"/>
        <end position="224"/>
    </location>
</feature>
<evidence type="ECO:0000256" key="5">
    <source>
        <dbReference type="ARBA" id="ARBA00038359"/>
    </source>
</evidence>
<keyword evidence="3 7" id="KW-1133">Transmembrane helix</keyword>
<evidence type="ECO:0000259" key="8">
    <source>
        <dbReference type="Pfam" id="PF20684"/>
    </source>
</evidence>
<dbReference type="InterPro" id="IPR049326">
    <property type="entry name" value="Rhodopsin_dom_fungi"/>
</dbReference>
<evidence type="ECO:0000313" key="10">
    <source>
        <dbReference type="Proteomes" id="UP001163105"/>
    </source>
</evidence>
<evidence type="ECO:0000256" key="7">
    <source>
        <dbReference type="SAM" id="Phobius"/>
    </source>
</evidence>
<evidence type="ECO:0000256" key="6">
    <source>
        <dbReference type="SAM" id="MobiDB-lite"/>
    </source>
</evidence>
<feature type="transmembrane region" description="Helical" evidence="7">
    <location>
        <begin position="236"/>
        <end position="257"/>
    </location>
</feature>
<keyword evidence="10" id="KW-1185">Reference proteome</keyword>
<proteinExistence type="inferred from homology"/>
<feature type="region of interest" description="Disordered" evidence="6">
    <location>
        <begin position="312"/>
        <end position="335"/>
    </location>
</feature>
<dbReference type="PANTHER" id="PTHR33048">
    <property type="entry name" value="PTH11-LIKE INTEGRAL MEMBRANE PROTEIN (AFU_ORTHOLOGUE AFUA_5G11245)"/>
    <property type="match status" value="1"/>
</dbReference>
<evidence type="ECO:0000313" key="9">
    <source>
        <dbReference type="EMBL" id="KAJ6442170.1"/>
    </source>
</evidence>
<reference evidence="9" key="1">
    <citation type="submission" date="2023-01" db="EMBL/GenBank/DDBJ databases">
        <title>The growth and conidiation of Purpureocillium lavendulum are regulated by nitrogen source and histone H3K14 acetylation.</title>
        <authorList>
            <person name="Tang P."/>
            <person name="Han J."/>
            <person name="Zhang C."/>
            <person name="Tang P."/>
            <person name="Qi F."/>
            <person name="Zhang K."/>
            <person name="Liang L."/>
        </authorList>
    </citation>
    <scope>NUCLEOTIDE SEQUENCE</scope>
    <source>
        <strain evidence="9">YMF1.00683</strain>
    </source>
</reference>
<evidence type="ECO:0000256" key="3">
    <source>
        <dbReference type="ARBA" id="ARBA00022989"/>
    </source>
</evidence>
<feature type="transmembrane region" description="Helical" evidence="7">
    <location>
        <begin position="269"/>
        <end position="293"/>
    </location>
</feature>
<feature type="transmembrane region" description="Helical" evidence="7">
    <location>
        <begin position="72"/>
        <end position="92"/>
    </location>
</feature>
<evidence type="ECO:0000256" key="1">
    <source>
        <dbReference type="ARBA" id="ARBA00004141"/>
    </source>
</evidence>
<keyword evidence="2 7" id="KW-0812">Transmembrane</keyword>
<organism evidence="9 10">
    <name type="scientific">Purpureocillium lavendulum</name>
    <dbReference type="NCBI Taxonomy" id="1247861"/>
    <lineage>
        <taxon>Eukaryota</taxon>
        <taxon>Fungi</taxon>
        <taxon>Dikarya</taxon>
        <taxon>Ascomycota</taxon>
        <taxon>Pezizomycotina</taxon>
        <taxon>Sordariomycetes</taxon>
        <taxon>Hypocreomycetidae</taxon>
        <taxon>Hypocreales</taxon>
        <taxon>Ophiocordycipitaceae</taxon>
        <taxon>Purpureocillium</taxon>
    </lineage>
</organism>
<dbReference type="Pfam" id="PF20684">
    <property type="entry name" value="Fung_rhodopsin"/>
    <property type="match status" value="1"/>
</dbReference>
<dbReference type="EMBL" id="JAQHRD010000004">
    <property type="protein sequence ID" value="KAJ6442170.1"/>
    <property type="molecule type" value="Genomic_DNA"/>
</dbReference>
<dbReference type="AlphaFoldDB" id="A0AB34FVU1"/>
<comment type="caution">
    <text evidence="9">The sequence shown here is derived from an EMBL/GenBank/DDBJ whole genome shotgun (WGS) entry which is preliminary data.</text>
</comment>
<dbReference type="Proteomes" id="UP001163105">
    <property type="component" value="Unassembled WGS sequence"/>
</dbReference>
<accession>A0AB34FVU1</accession>
<feature type="domain" description="Rhodopsin" evidence="8">
    <location>
        <begin position="52"/>
        <end position="298"/>
    </location>
</feature>
<keyword evidence="4 7" id="KW-0472">Membrane</keyword>